<feature type="domain" description="CCZ1/INTU/HSP4 first Longin" evidence="2">
    <location>
        <begin position="11"/>
        <end position="113"/>
    </location>
</feature>
<keyword evidence="5" id="KW-1185">Reference proteome</keyword>
<dbReference type="InterPro" id="IPR043989">
    <property type="entry name" value="CCZ1/INTU/HSP4_longin_3"/>
</dbReference>
<dbReference type="InterPro" id="IPR043987">
    <property type="entry name" value="CCZ1/INTU/HSP4_longin_1"/>
</dbReference>
<comment type="caution">
    <text evidence="4">The sequence shown here is derived from an EMBL/GenBank/DDBJ whole genome shotgun (WGS) entry which is preliminary data.</text>
</comment>
<reference evidence="4 5" key="1">
    <citation type="submission" date="2023-09" db="EMBL/GenBank/DDBJ databases">
        <title>Genomes of two closely related lineages of the louse Polyplax serrata with different host specificities.</title>
        <authorList>
            <person name="Martinu J."/>
            <person name="Tarabai H."/>
            <person name="Stefka J."/>
            <person name="Hypsa V."/>
        </authorList>
    </citation>
    <scope>NUCLEOTIDE SEQUENCE [LARGE SCALE GENOMIC DNA]</scope>
    <source>
        <strain evidence="4">98ZLc_SE</strain>
    </source>
</reference>
<dbReference type="PANTHER" id="PTHR14407">
    <property type="entry name" value="HERMANSKY-PUDLAK SYNDROME 4 PROTEIN LIGHT-EAR PROTEIN-RELATED"/>
    <property type="match status" value="1"/>
</dbReference>
<sequence>MTQSFCREQVIVFVYDTGYCQTEADDPQKAVLFFHPHWVSDQQRLALCGQLMGAAHFCSLMFSTPRVLTLQCGKFVLKKYGRYILSVGSDQTLPEWILQERFKNLELLFQFYHNSFDSIFNRVDCDQHIFSKKLTEILGTFIPILQCVVCAFGNVFVLKCPKKNSSAFLEAFQLLEACCNFKGVLGGVILHSSRVVATQLDSDITKLLALTNKFHLKSYAEEVKPSFKLPDGIQLLKVYLRKDLHNSLHNTANFKWTVYNGVQKKFLQKAGKIGKKDASKIFTVKEDEDWNGQAVPKQADAFAPFRDSVRFKSRNSKSNQEKNALKERSKSFVGGANVKVCSTPTVEKTLIHEELVSICGAGKVEPKKANITTNLIPDVVQDAIDTKFRSRILTSSKYSHNRFFRISMDDLMIDFSQKSYPVPLKYYSFGLPKTYREVGLSMKANRERRKLRRKTVYKTIADPMNPVFKYDGIPVSKCLYNTYLDEHYKDFILANHTIDSREEEFLKNKHSERENLNAKVDVDLTNVDNKIGDALVIRPEPQLNGKETPPVHIPEAKRELTRANQKAFRRSLSLPLKPLVCDTPNTTTQSSTIKNKVLFSRTPTTPLTTKLSLLAFEEQQLEIKSTLPTPGEKHFRGITTSHAGPTAEDTQKNNETIPASLFLFAHQNMTIMLLLDEGLEKNSEMIHSLWEASSTTLKKVEHVKNKGLSNLSSSGSKNSAYSFLSLDSHWGAVQRSGPWGDEELKVVGSLHHDLNKSSNITEIIVRNEDSVVYGYSCGGTKIFYQQGGCSSAGLPTPADLMGMVTLNARKRLERDRDVVIL</sequence>
<proteinExistence type="predicted"/>
<protein>
    <recommendedName>
        <fullName evidence="6">CCZ1/INTU/HSP4 first Longin domain-containing protein</fullName>
    </recommendedName>
</protein>
<dbReference type="Pfam" id="PF19033">
    <property type="entry name" value="Intu_longin_3"/>
    <property type="match status" value="1"/>
</dbReference>
<evidence type="ECO:0000256" key="1">
    <source>
        <dbReference type="SAM" id="MobiDB-lite"/>
    </source>
</evidence>
<organism evidence="4 5">
    <name type="scientific">Polyplax serrata</name>
    <name type="common">Common mouse louse</name>
    <dbReference type="NCBI Taxonomy" id="468196"/>
    <lineage>
        <taxon>Eukaryota</taxon>
        <taxon>Metazoa</taxon>
        <taxon>Ecdysozoa</taxon>
        <taxon>Arthropoda</taxon>
        <taxon>Hexapoda</taxon>
        <taxon>Insecta</taxon>
        <taxon>Pterygota</taxon>
        <taxon>Neoptera</taxon>
        <taxon>Paraneoptera</taxon>
        <taxon>Psocodea</taxon>
        <taxon>Troctomorpha</taxon>
        <taxon>Phthiraptera</taxon>
        <taxon>Anoplura</taxon>
        <taxon>Polyplacidae</taxon>
        <taxon>Polyplax</taxon>
    </lineage>
</organism>
<dbReference type="PANTHER" id="PTHR14407:SF9">
    <property type="entry name" value="BLOC-3 COMPLEX MEMBER HPS4"/>
    <property type="match status" value="1"/>
</dbReference>
<feature type="region of interest" description="Disordered" evidence="1">
    <location>
        <begin position="628"/>
        <end position="652"/>
    </location>
</feature>
<evidence type="ECO:0000313" key="4">
    <source>
        <dbReference type="EMBL" id="KAK6638366.1"/>
    </source>
</evidence>
<dbReference type="EMBL" id="JAWJWF010000002">
    <property type="protein sequence ID" value="KAK6638366.1"/>
    <property type="molecule type" value="Genomic_DNA"/>
</dbReference>
<dbReference type="Pfam" id="PF19031">
    <property type="entry name" value="Intu_longin_1"/>
    <property type="match status" value="1"/>
</dbReference>
<evidence type="ECO:0000313" key="5">
    <source>
        <dbReference type="Proteomes" id="UP001359485"/>
    </source>
</evidence>
<feature type="domain" description="CCZ1/INTU/HPS4 third Longin" evidence="3">
    <location>
        <begin position="717"/>
        <end position="786"/>
    </location>
</feature>
<evidence type="ECO:0000259" key="3">
    <source>
        <dbReference type="Pfam" id="PF19033"/>
    </source>
</evidence>
<evidence type="ECO:0000259" key="2">
    <source>
        <dbReference type="Pfam" id="PF19031"/>
    </source>
</evidence>
<name>A0ABR1BD86_POLSC</name>
<dbReference type="InterPro" id="IPR026091">
    <property type="entry name" value="HPS4"/>
</dbReference>
<accession>A0ABR1BD86</accession>
<evidence type="ECO:0008006" key="6">
    <source>
        <dbReference type="Google" id="ProtNLM"/>
    </source>
</evidence>
<gene>
    <name evidence="4" type="ORF">RUM44_008795</name>
</gene>
<dbReference type="Proteomes" id="UP001359485">
    <property type="component" value="Unassembled WGS sequence"/>
</dbReference>